<evidence type="ECO:0000313" key="8">
    <source>
        <dbReference type="Proteomes" id="UP001183582"/>
    </source>
</evidence>
<dbReference type="InterPro" id="IPR045304">
    <property type="entry name" value="LbH_SAT"/>
</dbReference>
<comment type="similarity">
    <text evidence="1">Belongs to the transferase hexapeptide repeat family.</text>
</comment>
<evidence type="ECO:0000256" key="2">
    <source>
        <dbReference type="ARBA" id="ARBA00022679"/>
    </source>
</evidence>
<dbReference type="InterPro" id="IPR018357">
    <property type="entry name" value="Hexapep_transf_CS"/>
</dbReference>
<dbReference type="SUPFAM" id="SSF53448">
    <property type="entry name" value="Nucleotide-diphospho-sugar transferases"/>
    <property type="match status" value="1"/>
</dbReference>
<sequence length="475" mass="51086">MLDLTVIIPAFNAQSTIAGAVRSAVRAGARQVIVVDDGSSDKTSEIATSEGAYVISQTNQGAAAARRAGAQSARFEYVALLDADDRLLPEGVKASVDVLVEHNDCVLAGGRTVGVGRGGLERRLSLWPERVTTDSLLRRGHAPGPPGAFVWRRSTLRAVLDDSPAGLWPRFAEDYEFLIRASLLGNIVMHDADSCRYEWVGGKSSRSPESSIRDADAIRLHYARFASVQVEPRSPQAIKRMVYMRQSSEFAPRRHFTHWASLTARAVWSEPQFFVKKVLDRAGRRTSLAPRSVPLLSTIARDWTANPRDPKARMILLFFRLSQAAMGNSPVRRIVAAPLEVLYRVTTEGLLGLELRPRTKVGPGLSIFHGFGIVVNDQAKIGRDVQIRNGVTIGHQVPGGRCPIIGDRVSIGAGAILLGDIEIGAGATIGAGAVVVKSVPAGDVVAGNPARSLRALNNHGAGRNVSRDQNGANND</sequence>
<dbReference type="InterPro" id="IPR029044">
    <property type="entry name" value="Nucleotide-diphossugar_trans"/>
</dbReference>
<organism evidence="7 8">
    <name type="scientific">Microbacterium aurantiacum</name>
    <dbReference type="NCBI Taxonomy" id="162393"/>
    <lineage>
        <taxon>Bacteria</taxon>
        <taxon>Bacillati</taxon>
        <taxon>Actinomycetota</taxon>
        <taxon>Actinomycetes</taxon>
        <taxon>Micrococcales</taxon>
        <taxon>Microbacteriaceae</taxon>
        <taxon>Microbacterium</taxon>
    </lineage>
</organism>
<dbReference type="Gene3D" id="2.160.10.10">
    <property type="entry name" value="Hexapeptide repeat proteins"/>
    <property type="match status" value="1"/>
</dbReference>
<evidence type="ECO:0000259" key="6">
    <source>
        <dbReference type="Pfam" id="PF00535"/>
    </source>
</evidence>
<gene>
    <name evidence="7" type="ORF">KZC50_01320</name>
</gene>
<dbReference type="PANTHER" id="PTHR42811">
    <property type="entry name" value="SERINE ACETYLTRANSFERASE"/>
    <property type="match status" value="1"/>
</dbReference>
<proteinExistence type="inferred from homology"/>
<feature type="region of interest" description="Disordered" evidence="5">
    <location>
        <begin position="455"/>
        <end position="475"/>
    </location>
</feature>
<feature type="domain" description="Glycosyltransferase 2-like" evidence="6">
    <location>
        <begin position="5"/>
        <end position="147"/>
    </location>
</feature>
<keyword evidence="3" id="KW-0677">Repeat</keyword>
<dbReference type="CDD" id="cd03354">
    <property type="entry name" value="LbH_SAT"/>
    <property type="match status" value="1"/>
</dbReference>
<evidence type="ECO:0000256" key="5">
    <source>
        <dbReference type="SAM" id="MobiDB-lite"/>
    </source>
</evidence>
<dbReference type="Pfam" id="PF00535">
    <property type="entry name" value="Glycos_transf_2"/>
    <property type="match status" value="1"/>
</dbReference>
<dbReference type="Proteomes" id="UP001183582">
    <property type="component" value="Unassembled WGS sequence"/>
</dbReference>
<name>A0AAJ2HHM4_9MICO</name>
<evidence type="ECO:0000256" key="4">
    <source>
        <dbReference type="ARBA" id="ARBA00023315"/>
    </source>
</evidence>
<evidence type="ECO:0000256" key="1">
    <source>
        <dbReference type="ARBA" id="ARBA00007274"/>
    </source>
</evidence>
<dbReference type="Gene3D" id="3.90.550.10">
    <property type="entry name" value="Spore Coat Polysaccharide Biosynthesis Protein SpsA, Chain A"/>
    <property type="match status" value="1"/>
</dbReference>
<dbReference type="GO" id="GO:0016757">
    <property type="term" value="F:glycosyltransferase activity"/>
    <property type="evidence" value="ECO:0007669"/>
    <property type="project" value="UniProtKB-KW"/>
</dbReference>
<protein>
    <submittedName>
        <fullName evidence="7">Glycosyltransferase</fullName>
        <ecNumber evidence="7">2.4.-.-</ecNumber>
    </submittedName>
</protein>
<dbReference type="CDD" id="cd00761">
    <property type="entry name" value="Glyco_tranf_GTA_type"/>
    <property type="match status" value="1"/>
</dbReference>
<keyword evidence="7" id="KW-0328">Glycosyltransferase</keyword>
<dbReference type="GO" id="GO:0016746">
    <property type="term" value="F:acyltransferase activity"/>
    <property type="evidence" value="ECO:0007669"/>
    <property type="project" value="UniProtKB-KW"/>
</dbReference>
<comment type="caution">
    <text evidence="7">The sequence shown here is derived from an EMBL/GenBank/DDBJ whole genome shotgun (WGS) entry which is preliminary data.</text>
</comment>
<keyword evidence="2 7" id="KW-0808">Transferase</keyword>
<dbReference type="Pfam" id="PF00132">
    <property type="entry name" value="Hexapep"/>
    <property type="match status" value="1"/>
</dbReference>
<dbReference type="InterPro" id="IPR011004">
    <property type="entry name" value="Trimer_LpxA-like_sf"/>
</dbReference>
<dbReference type="InterPro" id="IPR001451">
    <property type="entry name" value="Hexapep"/>
</dbReference>
<keyword evidence="4" id="KW-0012">Acyltransferase</keyword>
<accession>A0AAJ2HHM4</accession>
<evidence type="ECO:0000256" key="3">
    <source>
        <dbReference type="ARBA" id="ARBA00022737"/>
    </source>
</evidence>
<dbReference type="EMBL" id="JAHWXH010000001">
    <property type="protein sequence ID" value="MDS0244248.1"/>
    <property type="molecule type" value="Genomic_DNA"/>
</dbReference>
<dbReference type="AlphaFoldDB" id="A0AAJ2HHM4"/>
<dbReference type="InterPro" id="IPR001173">
    <property type="entry name" value="Glyco_trans_2-like"/>
</dbReference>
<reference evidence="7 8" key="1">
    <citation type="submission" date="2021-06" db="EMBL/GenBank/DDBJ databases">
        <title>Genome-based taxonomic framework of Microbacterium strains isolated from marine environment, the description of four new species and reclassification of four preexisting species.</title>
        <authorList>
            <person name="Lee S.D."/>
            <person name="Kim S.-M."/>
            <person name="Byeon Y.-S."/>
            <person name="Yang H.L."/>
            <person name="Kim I.S."/>
        </authorList>
    </citation>
    <scope>NUCLEOTIDE SEQUENCE [LARGE SCALE GENOMIC DNA]</scope>
    <source>
        <strain evidence="7 8">KACC 20514</strain>
    </source>
</reference>
<dbReference type="PROSITE" id="PS00101">
    <property type="entry name" value="HEXAPEP_TRANSFERASES"/>
    <property type="match status" value="1"/>
</dbReference>
<dbReference type="EC" id="2.4.-.-" evidence="7"/>
<evidence type="ECO:0000313" key="7">
    <source>
        <dbReference type="EMBL" id="MDS0244248.1"/>
    </source>
</evidence>
<dbReference type="SUPFAM" id="SSF51161">
    <property type="entry name" value="Trimeric LpxA-like enzymes"/>
    <property type="match status" value="1"/>
</dbReference>